<dbReference type="Proteomes" id="UP001189429">
    <property type="component" value="Unassembled WGS sequence"/>
</dbReference>
<dbReference type="InterPro" id="IPR012337">
    <property type="entry name" value="RNaseH-like_sf"/>
</dbReference>
<dbReference type="SUPFAM" id="SSF53098">
    <property type="entry name" value="Ribonuclease H-like"/>
    <property type="match status" value="1"/>
</dbReference>
<dbReference type="Gene3D" id="3.30.420.10">
    <property type="entry name" value="Ribonuclease H-like superfamily/Ribonuclease H"/>
    <property type="match status" value="1"/>
</dbReference>
<gene>
    <name evidence="3" type="ORF">PCOR1329_LOCUS38136</name>
</gene>
<feature type="non-terminal residue" evidence="3">
    <location>
        <position position="1"/>
    </location>
</feature>
<proteinExistence type="predicted"/>
<dbReference type="EMBL" id="CAUYUJ010014618">
    <property type="protein sequence ID" value="CAK0843944.1"/>
    <property type="molecule type" value="Genomic_DNA"/>
</dbReference>
<evidence type="ECO:0000259" key="2">
    <source>
        <dbReference type="PROSITE" id="PS50879"/>
    </source>
</evidence>
<feature type="region of interest" description="Disordered" evidence="1">
    <location>
        <begin position="19"/>
        <end position="40"/>
    </location>
</feature>
<comment type="caution">
    <text evidence="3">The sequence shown here is derived from an EMBL/GenBank/DDBJ whole genome shotgun (WGS) entry which is preliminary data.</text>
</comment>
<dbReference type="PROSITE" id="PS50879">
    <property type="entry name" value="RNASE_H_1"/>
    <property type="match status" value="1"/>
</dbReference>
<evidence type="ECO:0000313" key="4">
    <source>
        <dbReference type="Proteomes" id="UP001189429"/>
    </source>
</evidence>
<feature type="region of interest" description="Disordered" evidence="1">
    <location>
        <begin position="1459"/>
        <end position="1479"/>
    </location>
</feature>
<feature type="domain" description="RNase H type-1" evidence="2">
    <location>
        <begin position="20"/>
        <end position="172"/>
    </location>
</feature>
<keyword evidence="4" id="KW-1185">Reference proteome</keyword>
<dbReference type="InterPro" id="IPR002156">
    <property type="entry name" value="RNaseH_domain"/>
</dbReference>
<organism evidence="3 4">
    <name type="scientific">Prorocentrum cordatum</name>
    <dbReference type="NCBI Taxonomy" id="2364126"/>
    <lineage>
        <taxon>Eukaryota</taxon>
        <taxon>Sar</taxon>
        <taxon>Alveolata</taxon>
        <taxon>Dinophyceae</taxon>
        <taxon>Prorocentrales</taxon>
        <taxon>Prorocentraceae</taxon>
        <taxon>Prorocentrum</taxon>
    </lineage>
</organism>
<protein>
    <recommendedName>
        <fullName evidence="2">RNase H type-1 domain-containing protein</fullName>
    </recommendedName>
</protein>
<evidence type="ECO:0000256" key="1">
    <source>
        <dbReference type="SAM" id="MobiDB-lite"/>
    </source>
</evidence>
<dbReference type="InterPro" id="IPR036691">
    <property type="entry name" value="Endo/exonu/phosph_ase_sf"/>
</dbReference>
<reference evidence="3" key="1">
    <citation type="submission" date="2023-10" db="EMBL/GenBank/DDBJ databases">
        <authorList>
            <person name="Chen Y."/>
            <person name="Shah S."/>
            <person name="Dougan E. K."/>
            <person name="Thang M."/>
            <person name="Chan C."/>
        </authorList>
    </citation>
    <scope>NUCLEOTIDE SEQUENCE [LARGE SCALE GENOMIC DNA]</scope>
</reference>
<feature type="non-terminal residue" evidence="3">
    <location>
        <position position="1714"/>
    </location>
</feature>
<evidence type="ECO:0000313" key="3">
    <source>
        <dbReference type="EMBL" id="CAK0843944.1"/>
    </source>
</evidence>
<dbReference type="InterPro" id="IPR036397">
    <property type="entry name" value="RNaseH_sf"/>
</dbReference>
<accession>A0ABN9TDV5</accession>
<name>A0ABN9TDV5_9DINO</name>
<dbReference type="Gene3D" id="3.60.10.10">
    <property type="entry name" value="Endonuclease/exonuclease/phosphatase"/>
    <property type="match status" value="1"/>
</dbReference>
<sequence>SLNETADYMLRHHPQRPLQEGARTHLYTDGSKNPKKPSDDAWPVVIVGDDSLGFSFQGAIIGKHKSGADIALKDNVEHETTSTTVEITALIWAFAWVVHHNPLYITAISTDSLGALQLAKRLAFTDRDPKLVRTLCILYDMVCNKIDLQHVHARDYNPWNEVADAAANHGRLQEVTPPQPEWASVMDGASQRDWEFLIDADPNAKEAYRVFALGNLTDQRVETTAEARHFHNPSEPNDKNIIVEINIATFNIQSGRAPKEGQDDGARCANANCYHIISSGHTGFNYGCEPHVLLSKPYGKNDKKELFFKPDQFTVIVKDPRLPIVRVAAPGFKRAPAVARAPRSKALATEKDSYWKMLAGTTEKHQVSTILFDANARTGSNASTAIGDKGFKQNEDPTGHSLHELLLTNHLAAANTFVSHGPEHHTWHSGKDPHRIDYVIIPKGYIDSIEECAVLYGIDSGQDPETKDDHYPVKMQLACQIVSSVIKGIPKFDESKLADEGCRKKFCEKLDEVKRPPWDTNLNEHLATVTEKITGAAYECFRSNSRTPHKPYLTRQSFALLRVRRSVLKTTRAAKKNGIAHHFGDKRLRYTAKIIARATPPPDPSDASALAALSDYVKLVVASIIFSTPSLASHVVEPDNANTAHSAQHCFDALLLFLRTPKSILQKWITTDRDDLLERCADEMGAAIDGHAPRLEALYAKRRLALGGRQSKKPPTPIIRTNDDGEPIANKSEIADHALALYGKVEQAIATNADGVAADYNRRTRHAGPEPNIQNIIPKHQLTSQLAAAKRGRRGGPHQLTDDMSRASPEGMDRLLHPALVKAQFESTEPIAAKGGYSTYFHKGQGAMVATDFITHTSLAFICDCQRSRSCSITFLNLREAFHSVIRELCMPLPTTAGEPNELTERVDIPDFIRPALKERLQQPAYNNQHIDDEHPCHMIADHHTSNWMTAKSARHYQLPRTSTRPGVPYSDVAFNIHFAIMLRAIDQAVREGGSTLTNMSFVDDLTDYNSTAIAGDLINTAALAAARPCTAAFGHGLKPRPEKTKAILMHYGAGAKKEKQRIAKEGITYLELDGLVVKAQLVTQQKALGTIVSAGGVMGPEICLRANRTIGAARPLEKQIPRRKKLSKKAKVKYVHFFSTSSLTYNHHVWNDLTQKDVKHISAKYMGPYRAAASLPKTNSPDQRISEAEAIAKTGLPDFTTHHSIARLRYLPRLLGHAPAVLLHPLDGQRQRKGKWSRQLKKDFGFPRKYLPKEKWPSQTQHDRGIINWARQKPKLFTYAVKAALKAYIPHTRDQAQGAKLHQDILMTPAGNATEVMDLSDDANNMKYVCYACGRVASRQGMLIHMGRDHPDHEDPRFWATGTACRCCQTEHHSLPKLIKHLSVAHRCRKSWHAWRAQTMGPLTEQQIADNIAAIAEATKANQKHGRHPTFSDKPAYPYDITPLPLLETSPALPKTFARLESSPSRPPACSPAESAERQETVFITDRPRQAADLQQIMASYGITSISRLDYTQIAIPSDGHISELPTILRRAQRRILHGEVAAIYVEFPRRTWYLHDPTDVLGSRASKRRTPEAPWGMPQVSGTIADELFAANKVTREVLRIIFTANTTRVPFVAAISAESITRQTPEYRHIANLTTVYETLTNNYDLGTIQILDNGTRDDLRNIMHMANEEDIAFTIADLLDGNMVAIWGLRTATAAPTSQNMNTNDAYYIE</sequence>